<keyword evidence="1" id="KW-0472">Membrane</keyword>
<evidence type="ECO:0000313" key="4">
    <source>
        <dbReference type="Proteomes" id="UP000238949"/>
    </source>
</evidence>
<comment type="caution">
    <text evidence="3">The sequence shown here is derived from an EMBL/GenBank/DDBJ whole genome shotgun (WGS) entry which is preliminary data.</text>
</comment>
<evidence type="ECO:0000313" key="3">
    <source>
        <dbReference type="EMBL" id="PRO71510.1"/>
    </source>
</evidence>
<evidence type="ECO:0000256" key="2">
    <source>
        <dbReference type="SAM" id="SignalP"/>
    </source>
</evidence>
<dbReference type="RefSeq" id="WP_105936435.1">
    <property type="nucleotide sequence ID" value="NZ_PVNP01000204.1"/>
</dbReference>
<reference evidence="4" key="1">
    <citation type="journal article" date="2020" name="Int. J. Syst. Evol. Microbiol.">
        <title>Alteromonas alba sp. nov., a marine bacterium isolated from the seawater of the West Pacific Ocean.</title>
        <authorList>
            <person name="Sun C."/>
            <person name="Wu Y.-H."/>
            <person name="Xamxidin M."/>
            <person name="Cheng H."/>
            <person name="Xu X.-W."/>
        </authorList>
    </citation>
    <scope>NUCLEOTIDE SEQUENCE [LARGE SCALE GENOMIC DNA]</scope>
    <source>
        <strain evidence="4">190</strain>
    </source>
</reference>
<organism evidence="3 4">
    <name type="scientific">Alteromonas alba</name>
    <dbReference type="NCBI Taxonomy" id="2079529"/>
    <lineage>
        <taxon>Bacteria</taxon>
        <taxon>Pseudomonadati</taxon>
        <taxon>Pseudomonadota</taxon>
        <taxon>Gammaproteobacteria</taxon>
        <taxon>Alteromonadales</taxon>
        <taxon>Alteromonadaceae</taxon>
        <taxon>Alteromonas/Salinimonas group</taxon>
        <taxon>Alteromonas</taxon>
    </lineage>
</organism>
<keyword evidence="4" id="KW-1185">Reference proteome</keyword>
<feature type="chain" id="PRO_5015758898" evidence="2">
    <location>
        <begin position="26"/>
        <end position="636"/>
    </location>
</feature>
<dbReference type="OrthoDB" id="6708821at2"/>
<dbReference type="GO" id="GO:0030234">
    <property type="term" value="F:enzyme regulator activity"/>
    <property type="evidence" value="ECO:0007669"/>
    <property type="project" value="TreeGrafter"/>
</dbReference>
<dbReference type="Pfam" id="PF04348">
    <property type="entry name" value="LppC"/>
    <property type="match status" value="1"/>
</dbReference>
<dbReference type="AlphaFoldDB" id="A0A2S9V4X1"/>
<dbReference type="Proteomes" id="UP000238949">
    <property type="component" value="Unassembled WGS sequence"/>
</dbReference>
<sequence length="636" mass="70605">MRRCYPWLLVGLSVTLLLSGCGSTAPTTRAPVKTSVPEVETEDNTETTLTPAMMVSRAQEVWQTTGDINIRNGYLLDAAQAFLAEGAPAKASQISYMLRDQIRLPEQQNRYHLLLAELYGNDPRVGSAQRLELLQSITASAPAAKAKKFALMATDYARLGKWLAAANALLNSDDANPEHVAQAWQWVNQASAQQLQDSTRFNKLPAYVSLRQLILEHGFEPDVLRQQLAQYQRVFRNHPLVTHWPDNLSNLDKLAQTNRENIAVMLPLSGRLQVTGMAIKEGILAAYFNDASAMNATRIPQLQFFDTNGATADELIAAAADADWIIGPLLKENVDALLPKLSPQHRILTLNRPEASVSALGNNGQQELLPASFSSQVYYALAPEDEARQLAERVFTQGRRSPVLVASENTLHQRMQDAFLIRWQQLTSGLAASQHSAPTLVTYSDNNTLREGILDALDVAQSKERIKEIQSFADGELYNMARNRRDIDAVVVFTSPEQTELVNPVIEASISPFGGVTVPVFATSRSIDYAQSRNQWRDLENLHFLDMPWVLPDNPAPELAAQTDALWPQRPTPLQRLFAFGVDAYNLLPRINSMAWLPQLQYEGLTGALSVNQNNEIVRSLPEAVVTQERVKVLAE</sequence>
<dbReference type="PANTHER" id="PTHR38038">
    <property type="entry name" value="PENICILLIN-BINDING PROTEIN ACTIVATOR LPOA"/>
    <property type="match status" value="1"/>
</dbReference>
<dbReference type="GO" id="GO:0009252">
    <property type="term" value="P:peptidoglycan biosynthetic process"/>
    <property type="evidence" value="ECO:0007669"/>
    <property type="project" value="TreeGrafter"/>
</dbReference>
<dbReference type="GO" id="GO:0031241">
    <property type="term" value="C:periplasmic side of cell outer membrane"/>
    <property type="evidence" value="ECO:0007669"/>
    <property type="project" value="TreeGrafter"/>
</dbReference>
<dbReference type="Gene3D" id="1.25.40.650">
    <property type="match status" value="1"/>
</dbReference>
<dbReference type="Gene3D" id="3.40.50.2300">
    <property type="match status" value="2"/>
</dbReference>
<evidence type="ECO:0000256" key="1">
    <source>
        <dbReference type="ARBA" id="ARBA00023136"/>
    </source>
</evidence>
<proteinExistence type="predicted"/>
<dbReference type="PROSITE" id="PS51257">
    <property type="entry name" value="PROKAR_LIPOPROTEIN"/>
    <property type="match status" value="1"/>
</dbReference>
<dbReference type="PANTHER" id="PTHR38038:SF1">
    <property type="entry name" value="PENICILLIN-BINDING PROTEIN ACTIVATOR LPOA"/>
    <property type="match status" value="1"/>
</dbReference>
<dbReference type="InterPro" id="IPR028082">
    <property type="entry name" value="Peripla_BP_I"/>
</dbReference>
<dbReference type="SUPFAM" id="SSF53822">
    <property type="entry name" value="Periplasmic binding protein-like I"/>
    <property type="match status" value="1"/>
</dbReference>
<gene>
    <name evidence="3" type="ORF">C6Y40_21440</name>
</gene>
<name>A0A2S9V4X1_9ALTE</name>
<dbReference type="CDD" id="cd06339">
    <property type="entry name" value="PBP1_YraM_LppC_lipoprotein-like"/>
    <property type="match status" value="1"/>
</dbReference>
<accession>A0A2S9V4X1</accession>
<dbReference type="InterPro" id="IPR007443">
    <property type="entry name" value="LpoA"/>
</dbReference>
<protein>
    <submittedName>
        <fullName evidence="3">Penicillin-binding protein activator</fullName>
    </submittedName>
</protein>
<keyword evidence="2" id="KW-0732">Signal</keyword>
<feature type="signal peptide" evidence="2">
    <location>
        <begin position="1"/>
        <end position="25"/>
    </location>
</feature>
<dbReference type="EMBL" id="PVNP01000204">
    <property type="protein sequence ID" value="PRO71510.1"/>
    <property type="molecule type" value="Genomic_DNA"/>
</dbReference>